<accession>A0ABM5U1G5</accession>
<reference evidence="1 2" key="1">
    <citation type="journal article" date="2014" name="Int. J. Syst. Evol. Microbiol.">
        <title>Draft Genome Sequence of Corynebacterium ulcerans FRC58, Isolated from the Bronchitic Aspiration of a Patient in France.</title>
        <authorList>
            <person name="Silva Ado S."/>
            <person name="Barauna R.A."/>
            <person name="de Sa P.C."/>
            <person name="das Gracas D.A."/>
            <person name="Carneiro A.R."/>
            <person name="Thouvenin M."/>
            <person name="Azevedo V."/>
            <person name="Badell E."/>
            <person name="Guiso N."/>
            <person name="da Silva A.L."/>
            <person name="Ramos R.T."/>
        </authorList>
    </citation>
    <scope>NUCLEOTIDE SEQUENCE [LARGE SCALE GENOMIC DNA]</scope>
    <source>
        <strain evidence="1 2">FRC58</strain>
    </source>
</reference>
<protein>
    <submittedName>
        <fullName evidence="1">Uncharacterized protein</fullName>
    </submittedName>
</protein>
<gene>
    <name evidence="1" type="ORF">CulFRC58_1448</name>
</gene>
<proteinExistence type="predicted"/>
<keyword evidence="2" id="KW-1185">Reference proteome</keyword>
<evidence type="ECO:0000313" key="2">
    <source>
        <dbReference type="Proteomes" id="UP000036185"/>
    </source>
</evidence>
<name>A0ABM5U1G5_CORUL</name>
<dbReference type="EMBL" id="CP011913">
    <property type="protein sequence ID" value="AKN77302.1"/>
    <property type="molecule type" value="Genomic_DNA"/>
</dbReference>
<evidence type="ECO:0000313" key="1">
    <source>
        <dbReference type="EMBL" id="AKN77302.1"/>
    </source>
</evidence>
<dbReference type="Proteomes" id="UP000036185">
    <property type="component" value="Chromosome"/>
</dbReference>
<sequence length="38" mass="4621">MIRPRWLRLDEIYENREKPSDSAYAPCWMSTVLEFGFI</sequence>
<organism evidence="1 2">
    <name type="scientific">Corynebacterium ulcerans FRC58</name>
    <dbReference type="NCBI Taxonomy" id="1408268"/>
    <lineage>
        <taxon>Bacteria</taxon>
        <taxon>Bacillati</taxon>
        <taxon>Actinomycetota</taxon>
        <taxon>Actinomycetes</taxon>
        <taxon>Mycobacteriales</taxon>
        <taxon>Corynebacteriaceae</taxon>
        <taxon>Corynebacterium</taxon>
    </lineage>
</organism>